<accession>A0ABT0PPG1</accession>
<evidence type="ECO:0000313" key="3">
    <source>
        <dbReference type="EMBL" id="MCL6273111.1"/>
    </source>
</evidence>
<keyword evidence="2" id="KW-0732">Signal</keyword>
<dbReference type="NCBIfam" id="TIGR03519">
    <property type="entry name" value="T9SS_PorP_fam"/>
    <property type="match status" value="1"/>
</dbReference>
<dbReference type="InterPro" id="IPR019861">
    <property type="entry name" value="PorP/SprF_Bacteroidetes"/>
</dbReference>
<feature type="region of interest" description="Disordered" evidence="1">
    <location>
        <begin position="319"/>
        <end position="360"/>
    </location>
</feature>
<dbReference type="Proteomes" id="UP001203607">
    <property type="component" value="Unassembled WGS sequence"/>
</dbReference>
<reference evidence="3 4" key="1">
    <citation type="submission" date="2022-05" db="EMBL/GenBank/DDBJ databases">
        <authorList>
            <person name="Park J.-S."/>
        </authorList>
    </citation>
    <scope>NUCLEOTIDE SEQUENCE [LARGE SCALE GENOMIC DNA]</scope>
    <source>
        <strain evidence="3 4">2012CJ35-5</strain>
    </source>
</reference>
<gene>
    <name evidence="3" type="ORF">M3P19_03770</name>
</gene>
<evidence type="ECO:0000256" key="2">
    <source>
        <dbReference type="SAM" id="SignalP"/>
    </source>
</evidence>
<evidence type="ECO:0000256" key="1">
    <source>
        <dbReference type="SAM" id="MobiDB-lite"/>
    </source>
</evidence>
<organism evidence="3 4">
    <name type="scientific">Flagellimonas spongiicola</name>
    <dbReference type="NCBI Taxonomy" id="2942208"/>
    <lineage>
        <taxon>Bacteria</taxon>
        <taxon>Pseudomonadati</taxon>
        <taxon>Bacteroidota</taxon>
        <taxon>Flavobacteriia</taxon>
        <taxon>Flavobacteriales</taxon>
        <taxon>Flavobacteriaceae</taxon>
        <taxon>Flagellimonas</taxon>
    </lineage>
</organism>
<feature type="signal peptide" evidence="2">
    <location>
        <begin position="1"/>
        <end position="19"/>
    </location>
</feature>
<keyword evidence="4" id="KW-1185">Reference proteome</keyword>
<dbReference type="EMBL" id="JAMFMA010000001">
    <property type="protein sequence ID" value="MCL6273111.1"/>
    <property type="molecule type" value="Genomic_DNA"/>
</dbReference>
<proteinExistence type="predicted"/>
<dbReference type="RefSeq" id="WP_249656285.1">
    <property type="nucleotide sequence ID" value="NZ_JAMFMA010000001.1"/>
</dbReference>
<name>A0ABT0PPG1_9FLAO</name>
<feature type="chain" id="PRO_5045759219" evidence="2">
    <location>
        <begin position="20"/>
        <end position="537"/>
    </location>
</feature>
<dbReference type="Pfam" id="PF11751">
    <property type="entry name" value="PorP_SprF"/>
    <property type="match status" value="1"/>
</dbReference>
<protein>
    <submittedName>
        <fullName evidence="3">PorP/SprF family type IX secretion system membrane protein</fullName>
    </submittedName>
</protein>
<sequence length="537" mass="60896">MLRNLVWLSMLLLTTVLRSQELALPADLRQHNLTQFNASLVNPTYALDWNMPNAIALWSRWQWQTVDGDPTTILLNYTQQINSDAAAGVGFLQHNTGTFLNTGLNLNYVHSFSLENNISFYVGANVYGFQQKLADDRFMPNPDIDLPELEISESFILLFSPAIRLQVNQFNLGLMVENALDVNFSDSEGGSGDSGTVVTGTISNDFPVGLFNGFIRPIVYVKSIPNADTQFGLNGLLSTSKFWVQGGYNSFYGASGGAGVTFAKQFSVGALVEFGLDDQLQDEKSTIELVMAYHIGKTDTDKSDLEQELNAAEEEALERLEKEEEQKQLEAQQKREAAKKQQEEELKLAEERERETALQKQKDSIAAAALAEEQRIAQARQRRQDSLSNAERIQQEKIEREVAKAANQRRLDSIAEVQKEQQLLEEQRIRDSIAQVQQEKVEVRPNEKYEEVATADGLEPGFYLIANVFGTKKYFDSFMQELQQKGLNPKSFFRSLNKYNYVYLARYNSMQEARQARDSKFNGKYDGKTWIFRVRAE</sequence>
<comment type="caution">
    <text evidence="3">The sequence shown here is derived from an EMBL/GenBank/DDBJ whole genome shotgun (WGS) entry which is preliminary data.</text>
</comment>
<evidence type="ECO:0000313" key="4">
    <source>
        <dbReference type="Proteomes" id="UP001203607"/>
    </source>
</evidence>